<feature type="transmembrane region" description="Helical" evidence="6">
    <location>
        <begin position="42"/>
        <end position="63"/>
    </location>
</feature>
<dbReference type="PANTHER" id="PTHR39087:SF2">
    <property type="entry name" value="UPF0104 MEMBRANE PROTEIN MJ1595"/>
    <property type="match status" value="1"/>
</dbReference>
<evidence type="ECO:0000256" key="5">
    <source>
        <dbReference type="ARBA" id="ARBA00023136"/>
    </source>
</evidence>
<dbReference type="eggNOG" id="COG0392">
    <property type="taxonomic scope" value="Bacteria"/>
</dbReference>
<accession>A0LH90</accession>
<dbReference type="OrthoDB" id="5501055at2"/>
<evidence type="ECO:0000256" key="2">
    <source>
        <dbReference type="ARBA" id="ARBA00022475"/>
    </source>
</evidence>
<dbReference type="KEGG" id="sfu:Sfum_1099"/>
<evidence type="ECO:0000256" key="6">
    <source>
        <dbReference type="SAM" id="Phobius"/>
    </source>
</evidence>
<dbReference type="InterPro" id="IPR022791">
    <property type="entry name" value="L-PG_synthase/AglD"/>
</dbReference>
<evidence type="ECO:0000256" key="4">
    <source>
        <dbReference type="ARBA" id="ARBA00022989"/>
    </source>
</evidence>
<protein>
    <submittedName>
        <fullName evidence="7">Uncharacterized protein</fullName>
    </submittedName>
</protein>
<dbReference type="AlphaFoldDB" id="A0LH90"/>
<dbReference type="Proteomes" id="UP000001784">
    <property type="component" value="Chromosome"/>
</dbReference>
<comment type="subcellular location">
    <subcellularLocation>
        <location evidence="1">Cell membrane</location>
        <topology evidence="1">Multi-pass membrane protein</topology>
    </subcellularLocation>
</comment>
<dbReference type="Pfam" id="PF03706">
    <property type="entry name" value="LPG_synthase_TM"/>
    <property type="match status" value="1"/>
</dbReference>
<keyword evidence="8" id="KW-1185">Reference proteome</keyword>
<keyword evidence="4 6" id="KW-1133">Transmembrane helix</keyword>
<dbReference type="HOGENOM" id="CLU_794381_0_0_7"/>
<dbReference type="FunCoup" id="A0LH90">
    <property type="interactions" value="52"/>
</dbReference>
<dbReference type="EMBL" id="CP000478">
    <property type="protein sequence ID" value="ABK16792.1"/>
    <property type="molecule type" value="Genomic_DNA"/>
</dbReference>
<dbReference type="InParanoid" id="A0LH90"/>
<proteinExistence type="predicted"/>
<evidence type="ECO:0000313" key="7">
    <source>
        <dbReference type="EMBL" id="ABK16792.1"/>
    </source>
</evidence>
<evidence type="ECO:0000256" key="1">
    <source>
        <dbReference type="ARBA" id="ARBA00004651"/>
    </source>
</evidence>
<feature type="transmembrane region" description="Helical" evidence="6">
    <location>
        <begin position="84"/>
        <end position="107"/>
    </location>
</feature>
<feature type="transmembrane region" description="Helical" evidence="6">
    <location>
        <begin position="119"/>
        <end position="145"/>
    </location>
</feature>
<keyword evidence="3 6" id="KW-0812">Transmembrane</keyword>
<dbReference type="NCBIfam" id="TIGR00374">
    <property type="entry name" value="flippase-like domain"/>
    <property type="match status" value="1"/>
</dbReference>
<feature type="transmembrane region" description="Helical" evidence="6">
    <location>
        <begin position="157"/>
        <end position="177"/>
    </location>
</feature>
<feature type="transmembrane region" description="Helical" evidence="6">
    <location>
        <begin position="266"/>
        <end position="288"/>
    </location>
</feature>
<dbReference type="GO" id="GO:0005886">
    <property type="term" value="C:plasma membrane"/>
    <property type="evidence" value="ECO:0007669"/>
    <property type="project" value="UniProtKB-SubCell"/>
</dbReference>
<gene>
    <name evidence="7" type="ordered locus">Sfum_1099</name>
</gene>
<organism evidence="7 8">
    <name type="scientific">Syntrophobacter fumaroxidans (strain DSM 10017 / MPOB)</name>
    <dbReference type="NCBI Taxonomy" id="335543"/>
    <lineage>
        <taxon>Bacteria</taxon>
        <taxon>Pseudomonadati</taxon>
        <taxon>Thermodesulfobacteriota</taxon>
        <taxon>Syntrophobacteria</taxon>
        <taxon>Syntrophobacterales</taxon>
        <taxon>Syntrophobacteraceae</taxon>
        <taxon>Syntrophobacter</taxon>
    </lineage>
</organism>
<dbReference type="PANTHER" id="PTHR39087">
    <property type="entry name" value="UPF0104 MEMBRANE PROTEIN MJ1595"/>
    <property type="match status" value="1"/>
</dbReference>
<dbReference type="STRING" id="335543.Sfum_1099"/>
<dbReference type="RefSeq" id="WP_011697963.1">
    <property type="nucleotide sequence ID" value="NC_008554.1"/>
</dbReference>
<sequence precursor="true">MIGRTTRKRFWLAAIFGLLVFAYTLRQARMERLVQNMGEINLFWAFLALAASALSYICIGIVLQRLLRGVGHPLSFSSSFKISLLSCTMNYLMAVGGLSGVAAKVYLLSREKIPPSNTLSISIVHGFLTNTVAVVFIYLGFFFLYSEYKMGTAQKEFGIVVLIVAFLLTWITIQTLVHEAFRKVFWKFLLRSGLAVSLALKHPHWINEERAEAFFDNFNESMNLLMRKAGILLVPATFALLDWVLMFLCLKLSFMAVHYPVDSKSLLLGFSMGIFTSLFSLTPASIGIMEGSMAISFYWMGLDYESALLATLIYRLAYYFIPILVSLFFYKRFFPAPERVKPLSKAEPS</sequence>
<evidence type="ECO:0000313" key="8">
    <source>
        <dbReference type="Proteomes" id="UP000001784"/>
    </source>
</evidence>
<name>A0LH90_SYNFM</name>
<feature type="transmembrane region" description="Helical" evidence="6">
    <location>
        <begin position="229"/>
        <end position="254"/>
    </location>
</feature>
<reference evidence="7 8" key="1">
    <citation type="submission" date="2006-10" db="EMBL/GenBank/DDBJ databases">
        <title>Complete sequence of Syntrophobacter fumaroxidans MPOB.</title>
        <authorList>
            <consortium name="US DOE Joint Genome Institute"/>
            <person name="Copeland A."/>
            <person name="Lucas S."/>
            <person name="Lapidus A."/>
            <person name="Barry K."/>
            <person name="Detter J.C."/>
            <person name="Glavina del Rio T."/>
            <person name="Hammon N."/>
            <person name="Israni S."/>
            <person name="Pitluck S."/>
            <person name="Goltsman E.G."/>
            <person name="Martinez M."/>
            <person name="Schmutz J."/>
            <person name="Larimer F."/>
            <person name="Land M."/>
            <person name="Hauser L."/>
            <person name="Kyrpides N."/>
            <person name="Kim E."/>
            <person name="Boone D.R."/>
            <person name="Brockman F."/>
            <person name="Culley D."/>
            <person name="Ferry J."/>
            <person name="Gunsalus R."/>
            <person name="McInerney M.J."/>
            <person name="Morrison M."/>
            <person name="Plugge C."/>
            <person name="Rohlin L."/>
            <person name="Scholten J."/>
            <person name="Sieber J."/>
            <person name="Stams A.J.M."/>
            <person name="Worm P."/>
            <person name="Henstra A.M."/>
            <person name="Richardson P."/>
        </authorList>
    </citation>
    <scope>NUCLEOTIDE SEQUENCE [LARGE SCALE GENOMIC DNA]</scope>
    <source>
        <strain evidence="8">DSM 10017 / MPOB</strain>
    </source>
</reference>
<feature type="transmembrane region" description="Helical" evidence="6">
    <location>
        <begin position="308"/>
        <end position="330"/>
    </location>
</feature>
<keyword evidence="5 6" id="KW-0472">Membrane</keyword>
<evidence type="ECO:0000256" key="3">
    <source>
        <dbReference type="ARBA" id="ARBA00022692"/>
    </source>
</evidence>
<keyword evidence="2" id="KW-1003">Cell membrane</keyword>